<evidence type="ECO:0000313" key="2">
    <source>
        <dbReference type="Proteomes" id="UP000295684"/>
    </source>
</evidence>
<accession>A0A4R2HIN9</accession>
<comment type="caution">
    <text evidence="1">The sequence shown here is derived from an EMBL/GenBank/DDBJ whole genome shotgun (WGS) entry which is preliminary data.</text>
</comment>
<dbReference type="Proteomes" id="UP000295684">
    <property type="component" value="Unassembled WGS sequence"/>
</dbReference>
<protein>
    <submittedName>
        <fullName evidence="1">Uncharacterized protein</fullName>
    </submittedName>
</protein>
<organism evidence="1 2">
    <name type="scientific">Pedobacter psychrotolerans</name>
    <dbReference type="NCBI Taxonomy" id="1843235"/>
    <lineage>
        <taxon>Bacteria</taxon>
        <taxon>Pseudomonadati</taxon>
        <taxon>Bacteroidota</taxon>
        <taxon>Sphingobacteriia</taxon>
        <taxon>Sphingobacteriales</taxon>
        <taxon>Sphingobacteriaceae</taxon>
        <taxon>Pedobacter</taxon>
    </lineage>
</organism>
<sequence length="90" mass="10491">MTESEYYTLLKKGVLLHCGIDEISDSSFKVISIRIFEQDQNYVSISSIRRFFCPLPHTSEVLPFVLNSFCQFIGYDDWLSFKKNIQVSLN</sequence>
<reference evidence="1 2" key="1">
    <citation type="submission" date="2019-03" db="EMBL/GenBank/DDBJ databases">
        <title>Genomic Encyclopedia of Type Strains, Phase IV (KMG-IV): sequencing the most valuable type-strain genomes for metagenomic binning, comparative biology and taxonomic classification.</title>
        <authorList>
            <person name="Goeker M."/>
        </authorList>
    </citation>
    <scope>NUCLEOTIDE SEQUENCE [LARGE SCALE GENOMIC DNA]</scope>
    <source>
        <strain evidence="1 2">DSM 103236</strain>
    </source>
</reference>
<proteinExistence type="predicted"/>
<dbReference type="AlphaFoldDB" id="A0A4R2HIN9"/>
<evidence type="ECO:0000313" key="1">
    <source>
        <dbReference type="EMBL" id="TCO28789.1"/>
    </source>
</evidence>
<gene>
    <name evidence="1" type="ORF">EV200_102206</name>
</gene>
<dbReference type="EMBL" id="SLWO01000002">
    <property type="protein sequence ID" value="TCO28789.1"/>
    <property type="molecule type" value="Genomic_DNA"/>
</dbReference>
<name>A0A4R2HIN9_9SPHI</name>